<dbReference type="InterPro" id="IPR010043">
    <property type="entry name" value="UTase/UR"/>
</dbReference>
<evidence type="ECO:0000256" key="4">
    <source>
        <dbReference type="ARBA" id="ARBA00022801"/>
    </source>
</evidence>
<evidence type="ECO:0000256" key="5">
    <source>
        <dbReference type="ARBA" id="ARBA00022842"/>
    </source>
</evidence>
<evidence type="ECO:0000313" key="12">
    <source>
        <dbReference type="Proteomes" id="UP000005744"/>
    </source>
</evidence>
<dbReference type="PANTHER" id="PTHR47320">
    <property type="entry name" value="BIFUNCTIONAL URIDYLYLTRANSFERASE/URIDYLYL-REMOVING ENZYME"/>
    <property type="match status" value="1"/>
</dbReference>
<dbReference type="InterPro" id="IPR043519">
    <property type="entry name" value="NT_sf"/>
</dbReference>
<name>I3CBF0_9GAMM</name>
<accession>I3CBF0</accession>
<keyword evidence="1 8" id="KW-0808">Transferase</keyword>
<dbReference type="PANTHER" id="PTHR47320:SF1">
    <property type="entry name" value="BIFUNCTIONAL URIDYLYLTRANSFERASE_URIDYLYL-REMOVING ENZYME"/>
    <property type="match status" value="1"/>
</dbReference>
<dbReference type="PROSITE" id="PS51671">
    <property type="entry name" value="ACT"/>
    <property type="match status" value="2"/>
</dbReference>
<gene>
    <name evidence="8" type="primary">glnD</name>
    <name evidence="11" type="ORF">BegalDRAFT_0016</name>
</gene>
<proteinExistence type="inferred from homology"/>
<dbReference type="Proteomes" id="UP000005744">
    <property type="component" value="Unassembled WGS sequence"/>
</dbReference>
<dbReference type="CDD" id="cd04900">
    <property type="entry name" value="ACT_UUR-like_1"/>
    <property type="match status" value="1"/>
</dbReference>
<dbReference type="HOGENOM" id="CLU_012833_1_0_6"/>
<keyword evidence="5 8" id="KW-0460">Magnesium</keyword>
<keyword evidence="12" id="KW-1185">Reference proteome</keyword>
<protein>
    <recommendedName>
        <fullName evidence="8">Bifunctional uridylyltransferase/uridylyl-removing enzyme</fullName>
        <shortName evidence="8">UTase/UR</shortName>
    </recommendedName>
    <alternativeName>
        <fullName evidence="8">Bifunctional [protein-PII] modification enzyme</fullName>
    </alternativeName>
    <alternativeName>
        <fullName evidence="8">Bifunctional nitrogen sensor protein</fullName>
    </alternativeName>
    <domain>
        <recommendedName>
            <fullName evidence="8">[Protein-PII] uridylyltransferase</fullName>
            <shortName evidence="8">PII uridylyltransferase</shortName>
            <shortName evidence="8">UTase</shortName>
            <ecNumber evidence="8">2.7.7.59</ecNumber>
        </recommendedName>
    </domain>
    <domain>
        <recommendedName>
            <fullName evidence="8">[Protein-PII]-UMP uridylyl-removing enzyme</fullName>
            <shortName evidence="8">UR</shortName>
            <ecNumber evidence="8">3.1.4.-</ecNumber>
        </recommendedName>
    </domain>
</protein>
<comment type="similarity">
    <text evidence="8">Belongs to the GlnD family.</text>
</comment>
<dbReference type="InterPro" id="IPR003607">
    <property type="entry name" value="HD/PDEase_dom"/>
</dbReference>
<dbReference type="EC" id="2.7.7.59" evidence="8"/>
<dbReference type="Pfam" id="PF01909">
    <property type="entry name" value="NTP_transf_2"/>
    <property type="match status" value="1"/>
</dbReference>
<dbReference type="FunFam" id="1.10.3090.10:FF:000005">
    <property type="entry name" value="Bifunctional uridylyltransferase/uridylyl-removing enzyme"/>
    <property type="match status" value="1"/>
</dbReference>
<dbReference type="GO" id="GO:0008773">
    <property type="term" value="F:[protein-PII] uridylyltransferase activity"/>
    <property type="evidence" value="ECO:0007669"/>
    <property type="project" value="UniProtKB-UniRule"/>
</dbReference>
<keyword evidence="4 8" id="KW-0378">Hydrolase</keyword>
<dbReference type="RefSeq" id="WP_002682448.1">
    <property type="nucleotide sequence ID" value="NZ_JH600070.1"/>
</dbReference>
<dbReference type="PIRSF" id="PIRSF006288">
    <property type="entry name" value="PII_uridyltransf"/>
    <property type="match status" value="1"/>
</dbReference>
<dbReference type="eggNOG" id="COG2844">
    <property type="taxonomic scope" value="Bacteria"/>
</dbReference>
<dbReference type="InterPro" id="IPR045865">
    <property type="entry name" value="ACT-like_dom_sf"/>
</dbReference>
<dbReference type="PROSITE" id="PS51831">
    <property type="entry name" value="HD"/>
    <property type="match status" value="1"/>
</dbReference>
<evidence type="ECO:0000256" key="1">
    <source>
        <dbReference type="ARBA" id="ARBA00022679"/>
    </source>
</evidence>
<dbReference type="NCBIfam" id="TIGR01693">
    <property type="entry name" value="UTase_glnD"/>
    <property type="match status" value="1"/>
</dbReference>
<dbReference type="Pfam" id="PF08335">
    <property type="entry name" value="GlnD_UR_UTase"/>
    <property type="match status" value="1"/>
</dbReference>
<dbReference type="OrthoDB" id="9758038at2"/>
<organism evidence="11 12">
    <name type="scientific">Beggiatoa alba B18LD</name>
    <dbReference type="NCBI Taxonomy" id="395493"/>
    <lineage>
        <taxon>Bacteria</taxon>
        <taxon>Pseudomonadati</taxon>
        <taxon>Pseudomonadota</taxon>
        <taxon>Gammaproteobacteria</taxon>
        <taxon>Thiotrichales</taxon>
        <taxon>Thiotrichaceae</taxon>
        <taxon>Beggiatoa</taxon>
    </lineage>
</organism>
<comment type="caution">
    <text evidence="8">Lacks conserved residue(s) required for the propagation of feature annotation.</text>
</comment>
<dbReference type="CDD" id="cd00077">
    <property type="entry name" value="HDc"/>
    <property type="match status" value="1"/>
</dbReference>
<dbReference type="SMART" id="SM00471">
    <property type="entry name" value="HDc"/>
    <property type="match status" value="1"/>
</dbReference>
<reference evidence="11 12" key="1">
    <citation type="submission" date="2011-11" db="EMBL/GenBank/DDBJ databases">
        <title>Improved High-Quality Draft sequence of Beggiatoa alba B18lD.</title>
        <authorList>
            <consortium name="US DOE Joint Genome Institute"/>
            <person name="Lucas S."/>
            <person name="Han J."/>
            <person name="Lapidus A."/>
            <person name="Cheng J.-F."/>
            <person name="Goodwin L."/>
            <person name="Pitluck S."/>
            <person name="Peters L."/>
            <person name="Mikhailova N."/>
            <person name="Held B."/>
            <person name="Detter J.C."/>
            <person name="Han C."/>
            <person name="Tapia R."/>
            <person name="Land M."/>
            <person name="Hauser L."/>
            <person name="Kyrpides N."/>
            <person name="Ivanova N."/>
            <person name="Pagani I."/>
            <person name="Samuel K."/>
            <person name="Teske A."/>
            <person name="Mueller J."/>
            <person name="Woyke T."/>
        </authorList>
    </citation>
    <scope>NUCLEOTIDE SEQUENCE [LARGE SCALE GENOMIC DNA]</scope>
    <source>
        <strain evidence="11 12">B18LD</strain>
    </source>
</reference>
<evidence type="ECO:0000256" key="3">
    <source>
        <dbReference type="ARBA" id="ARBA00022737"/>
    </source>
</evidence>
<dbReference type="Gene3D" id="3.30.460.10">
    <property type="entry name" value="Beta Polymerase, domain 2"/>
    <property type="match status" value="1"/>
</dbReference>
<evidence type="ECO:0000259" key="10">
    <source>
        <dbReference type="PROSITE" id="PS51831"/>
    </source>
</evidence>
<dbReference type="CDD" id="cd05401">
    <property type="entry name" value="NT_GlnE_GlnD_like"/>
    <property type="match status" value="1"/>
</dbReference>
<dbReference type="SUPFAM" id="SSF81593">
    <property type="entry name" value="Nucleotidyltransferase substrate binding subunit/domain"/>
    <property type="match status" value="1"/>
</dbReference>
<sequence length="899" mass="104248">MFAAIPTDHQLFDPQKFALQFAQASSPIKAFREALQQGNEILKSRFQLSMNAMEAVTQRAWFIDQILLAVWQRYDWVSTDDIALIAVGGYGRGELHPYSDIDLMILLRHPMNEMMQQNATAFVTFLWDIQLEVGHSVRTLDECEQEALADITVITNLMEARLLTGSQALFNDMVGRIHPSHLWASKEFFAAKINEQNIRHEKYHGTGYNLEPNIKEGPGGLRDIQTVAWVAKRHFGARTLHDLVHHGFLTEDEYKAMMAGQEFLWKIRHLLHIMARRREDRILFDHQRSLAATLGYHDSEVRLGVEDFMKNYYRTIKDLSSLNDMLLQLFHEVILYGDLSANIRPLNKRFQVRNDYIEVTNDKVFMNYPFALLEIFLLLQQNPEIQGIRASTIRLMRQYRWLIDDAFHRDLRARSLFFEIIRQPRGLTRSLRRMNRYGILGAYIPAFGRIVGQMQYDLFHVYTVDEHSIFVVRNLRRFGILEFRHEFPFCSKIMDSLPKPELLYLAGLFHDIAKGCGGDHSVLGEAEAMTFCQAHGLSDYDARFVSWLVRHHLLMSITAQRQDTSDPEVINHFAQKVGDCVRLDYLYLLTVADIRGTNPKLWNNWKDALLVDLYRKTQHVLRNGLNNVPDKQFHIHNIRSQALQLLQGSHEKKIKAFWDDLGDDYFLRSSPEEVARETFAILNHTNTEKPLVMERHNTQGSTEFTVFAHERDSLFAEITYFLEQQGITIVDAYIIPTQSEFTMAGFSVLEESGAEIHDQERVEEILQALKDALSRDTSVPFYPINRRIPRQVKYFTVPTRITFTQDRGNDHTILEVITTDRPGLLSRIAQAFVNCDVRLKKANIATLGSRVEDVFFITDRNNHLLYSSDQLDALREELSMVLDVEKEVKMNTNAKVISF</sequence>
<evidence type="ECO:0000313" key="11">
    <source>
        <dbReference type="EMBL" id="EIJ40943.1"/>
    </source>
</evidence>
<dbReference type="SUPFAM" id="SSF55021">
    <property type="entry name" value="ACT-like"/>
    <property type="match status" value="1"/>
</dbReference>
<evidence type="ECO:0000256" key="6">
    <source>
        <dbReference type="ARBA" id="ARBA00023268"/>
    </source>
</evidence>
<dbReference type="InterPro" id="IPR002934">
    <property type="entry name" value="Polymerase_NTP_transf_dom"/>
</dbReference>
<dbReference type="EC" id="3.1.4.-" evidence="8"/>
<dbReference type="InterPro" id="IPR002912">
    <property type="entry name" value="ACT_dom"/>
</dbReference>
<dbReference type="EMBL" id="JH600070">
    <property type="protein sequence ID" value="EIJ40943.1"/>
    <property type="molecule type" value="Genomic_DNA"/>
</dbReference>
<keyword evidence="6 8" id="KW-0511">Multifunctional enzyme</keyword>
<evidence type="ECO:0000259" key="9">
    <source>
        <dbReference type="PROSITE" id="PS51671"/>
    </source>
</evidence>
<comment type="catalytic activity">
    <reaction evidence="7">
        <text>guanosine 3',5'-bis(diphosphate) + H2O = GDP + diphosphate + H(+)</text>
        <dbReference type="Rhea" id="RHEA:14253"/>
        <dbReference type="ChEBI" id="CHEBI:15377"/>
        <dbReference type="ChEBI" id="CHEBI:15378"/>
        <dbReference type="ChEBI" id="CHEBI:33019"/>
        <dbReference type="ChEBI" id="CHEBI:58189"/>
        <dbReference type="ChEBI" id="CHEBI:77828"/>
        <dbReference type="EC" id="3.1.7.2"/>
    </reaction>
</comment>
<comment type="domain">
    <text evidence="8">Has four distinct domains: an N-terminal nucleotidyltransferase (NT) domain responsible for UTase activity, a central HD domain that encodes UR activity, and two C-terminal ACT domains that seem to have a role in glutamine sensing.</text>
</comment>
<dbReference type="STRING" id="395493.BegalDRAFT_0016"/>
<feature type="domain" description="ACT" evidence="9">
    <location>
        <begin position="813"/>
        <end position="889"/>
    </location>
</feature>
<dbReference type="CDD" id="cd04899">
    <property type="entry name" value="ACT_ACR-UUR-like_2"/>
    <property type="match status" value="1"/>
</dbReference>
<dbReference type="Pfam" id="PF01966">
    <property type="entry name" value="HD"/>
    <property type="match status" value="1"/>
</dbReference>
<evidence type="ECO:0000256" key="2">
    <source>
        <dbReference type="ARBA" id="ARBA00022695"/>
    </source>
</evidence>
<feature type="domain" description="ACT" evidence="9">
    <location>
        <begin position="703"/>
        <end position="789"/>
    </location>
</feature>
<keyword evidence="2 8" id="KW-0548">Nucleotidyltransferase</keyword>
<comment type="function">
    <text evidence="8">Modifies, by uridylylation and deuridylylation, the PII regulatory proteins (GlnB and homologs), in response to the nitrogen status of the cell that GlnD senses through the glutamine level. Under low glutamine levels, catalyzes the conversion of the PII proteins and UTP to PII-UMP and PPi, while under higher glutamine levels, GlnD hydrolyzes PII-UMP to PII and UMP (deuridylylation). Thus, controls uridylylation state and activity of the PII proteins, and plays an important role in the regulation of nitrogen metabolism.</text>
</comment>
<dbReference type="GO" id="GO:0006808">
    <property type="term" value="P:regulation of nitrogen utilization"/>
    <property type="evidence" value="ECO:0007669"/>
    <property type="project" value="UniProtKB-UniRule"/>
</dbReference>
<keyword evidence="3" id="KW-0677">Repeat</keyword>
<dbReference type="Gene3D" id="1.10.3090.10">
    <property type="entry name" value="cca-adding enzyme, domain 2"/>
    <property type="match status" value="1"/>
</dbReference>
<dbReference type="Gene3D" id="3.30.70.260">
    <property type="match status" value="1"/>
</dbReference>
<dbReference type="Gene3D" id="1.20.120.330">
    <property type="entry name" value="Nucleotidyltransferases domain 2"/>
    <property type="match status" value="1"/>
</dbReference>
<dbReference type="InterPro" id="IPR006674">
    <property type="entry name" value="HD_domain"/>
</dbReference>
<comment type="activity regulation">
    <text evidence="8">Uridylyltransferase (UTase) activity is inhibited by glutamine, while glutamine activates uridylyl-removing (UR) activity.</text>
</comment>
<dbReference type="GO" id="GO:0008081">
    <property type="term" value="F:phosphoric diester hydrolase activity"/>
    <property type="evidence" value="ECO:0007669"/>
    <property type="project" value="UniProtKB-UniRule"/>
</dbReference>
<dbReference type="SUPFAM" id="SSF109604">
    <property type="entry name" value="HD-domain/PDEase-like"/>
    <property type="match status" value="1"/>
</dbReference>
<comment type="catalytic activity">
    <reaction evidence="8">
        <text>[protein-PII]-uridylyl-L-tyrosine + H2O = [protein-PII]-L-tyrosine + UMP + H(+)</text>
        <dbReference type="Rhea" id="RHEA:48600"/>
        <dbReference type="Rhea" id="RHEA-COMP:12147"/>
        <dbReference type="Rhea" id="RHEA-COMP:12148"/>
        <dbReference type="ChEBI" id="CHEBI:15377"/>
        <dbReference type="ChEBI" id="CHEBI:15378"/>
        <dbReference type="ChEBI" id="CHEBI:46858"/>
        <dbReference type="ChEBI" id="CHEBI:57865"/>
        <dbReference type="ChEBI" id="CHEBI:90602"/>
    </reaction>
</comment>
<comment type="catalytic activity">
    <reaction evidence="8">
        <text>[protein-PII]-L-tyrosine + UTP = [protein-PII]-uridylyl-L-tyrosine + diphosphate</text>
        <dbReference type="Rhea" id="RHEA:13673"/>
        <dbReference type="Rhea" id="RHEA-COMP:12147"/>
        <dbReference type="Rhea" id="RHEA-COMP:12148"/>
        <dbReference type="ChEBI" id="CHEBI:33019"/>
        <dbReference type="ChEBI" id="CHEBI:46398"/>
        <dbReference type="ChEBI" id="CHEBI:46858"/>
        <dbReference type="ChEBI" id="CHEBI:90602"/>
        <dbReference type="EC" id="2.7.7.59"/>
    </reaction>
</comment>
<feature type="region of interest" description="Uridylyltransferase" evidence="8">
    <location>
        <begin position="1"/>
        <end position="345"/>
    </location>
</feature>
<evidence type="ECO:0000256" key="7">
    <source>
        <dbReference type="ARBA" id="ARBA00047968"/>
    </source>
</evidence>
<feature type="domain" description="HD" evidence="10">
    <location>
        <begin position="464"/>
        <end position="586"/>
    </location>
</feature>
<dbReference type="GO" id="GO:0008893">
    <property type="term" value="F:guanosine-3',5'-bis(diphosphate) 3'-diphosphatase activity"/>
    <property type="evidence" value="ECO:0007669"/>
    <property type="project" value="UniProtKB-EC"/>
</dbReference>
<comment type="cofactor">
    <cofactor evidence="8">
        <name>Mg(2+)</name>
        <dbReference type="ChEBI" id="CHEBI:18420"/>
    </cofactor>
</comment>
<dbReference type="InterPro" id="IPR013546">
    <property type="entry name" value="PII_UdlTrfase/GS_AdlTrfase"/>
</dbReference>
<evidence type="ECO:0000256" key="8">
    <source>
        <dbReference type="HAMAP-Rule" id="MF_00277"/>
    </source>
</evidence>
<dbReference type="HAMAP" id="MF_00277">
    <property type="entry name" value="PII_uridylyl_transf"/>
    <property type="match status" value="1"/>
</dbReference>
<dbReference type="SUPFAM" id="SSF81301">
    <property type="entry name" value="Nucleotidyltransferase"/>
    <property type="match status" value="1"/>
</dbReference>
<dbReference type="AlphaFoldDB" id="I3CBF0"/>